<reference evidence="7 8" key="1">
    <citation type="submission" date="2024-02" db="EMBL/GenBank/DDBJ databases">
        <authorList>
            <consortium name="ELIXIR-Norway"/>
            <consortium name="Elixir Norway"/>
        </authorList>
    </citation>
    <scope>NUCLEOTIDE SEQUENCE [LARGE SCALE GENOMIC DNA]</scope>
</reference>
<evidence type="ECO:0000256" key="1">
    <source>
        <dbReference type="ARBA" id="ARBA00005234"/>
    </source>
</evidence>
<dbReference type="PROSITE" id="PS50600">
    <property type="entry name" value="ULP_PROTEASE"/>
    <property type="match status" value="1"/>
</dbReference>
<proteinExistence type="inferred from homology"/>
<dbReference type="SUPFAM" id="SSF54001">
    <property type="entry name" value="Cysteine proteinases"/>
    <property type="match status" value="1"/>
</dbReference>
<name>A0ABP0T814_9BRYO</name>
<dbReference type="Gene3D" id="3.40.395.10">
    <property type="entry name" value="Adenoviral Proteinase, Chain A"/>
    <property type="match status" value="1"/>
</dbReference>
<dbReference type="InterPro" id="IPR038765">
    <property type="entry name" value="Papain-like_cys_pep_sf"/>
</dbReference>
<gene>
    <name evidence="7" type="ORF">CSSPTR1EN2_LOCUS310</name>
</gene>
<dbReference type="PANTHER" id="PTHR46915">
    <property type="entry name" value="UBIQUITIN-LIKE PROTEASE 4-RELATED"/>
    <property type="match status" value="1"/>
</dbReference>
<dbReference type="Proteomes" id="UP001497512">
    <property type="component" value="Chromosome 1"/>
</dbReference>
<dbReference type="EMBL" id="OZ019893">
    <property type="protein sequence ID" value="CAK9189659.1"/>
    <property type="molecule type" value="Genomic_DNA"/>
</dbReference>
<accession>A0ABP0T814</accession>
<evidence type="ECO:0000256" key="3">
    <source>
        <dbReference type="ARBA" id="ARBA00022801"/>
    </source>
</evidence>
<evidence type="ECO:0000256" key="5">
    <source>
        <dbReference type="SAM" id="MobiDB-lite"/>
    </source>
</evidence>
<feature type="region of interest" description="Disordered" evidence="5">
    <location>
        <begin position="475"/>
        <end position="532"/>
    </location>
</feature>
<keyword evidence="3" id="KW-0378">Hydrolase</keyword>
<evidence type="ECO:0000256" key="4">
    <source>
        <dbReference type="ARBA" id="ARBA00022807"/>
    </source>
</evidence>
<feature type="domain" description="Ubiquitin-like protease family profile" evidence="6">
    <location>
        <begin position="225"/>
        <end position="400"/>
    </location>
</feature>
<dbReference type="PANTHER" id="PTHR46915:SF2">
    <property type="entry name" value="UBIQUITIN-LIKE PROTEASE 4"/>
    <property type="match status" value="1"/>
</dbReference>
<dbReference type="InterPro" id="IPR003653">
    <property type="entry name" value="Peptidase_C48_C"/>
</dbReference>
<keyword evidence="4" id="KW-0788">Thiol protease</keyword>
<keyword evidence="2" id="KW-0645">Protease</keyword>
<evidence type="ECO:0000256" key="2">
    <source>
        <dbReference type="ARBA" id="ARBA00022670"/>
    </source>
</evidence>
<protein>
    <recommendedName>
        <fullName evidence="6">Ubiquitin-like protease family profile domain-containing protein</fullName>
    </recommendedName>
</protein>
<dbReference type="Pfam" id="PF02902">
    <property type="entry name" value="Peptidase_C48"/>
    <property type="match status" value="1"/>
</dbReference>
<evidence type="ECO:0000313" key="7">
    <source>
        <dbReference type="EMBL" id="CAK9189659.1"/>
    </source>
</evidence>
<keyword evidence="8" id="KW-1185">Reference proteome</keyword>
<organism evidence="7 8">
    <name type="scientific">Sphagnum troendelagicum</name>
    <dbReference type="NCBI Taxonomy" id="128251"/>
    <lineage>
        <taxon>Eukaryota</taxon>
        <taxon>Viridiplantae</taxon>
        <taxon>Streptophyta</taxon>
        <taxon>Embryophyta</taxon>
        <taxon>Bryophyta</taxon>
        <taxon>Sphagnophytina</taxon>
        <taxon>Sphagnopsida</taxon>
        <taxon>Sphagnales</taxon>
        <taxon>Sphagnaceae</taxon>
        <taxon>Sphagnum</taxon>
    </lineage>
</organism>
<sequence>MKESTMNYARKTWTMPFEDDEYDNYLLELYEECRLPKKEGQKRHEWQCQYCRKVFKCVLRLNFHRITGCPAVGMLKMYPVVHKYQQAAAEYTLCQKGFMNFKEQPAFEHSKPKKRPRQMIEKTLRTTVHNDDIHQHTTMPESTASPPGPSKGGMQQIGYVPDMNRHTTQQQHTSDCMQTEEEKTPIPQTYAGHEGLKMKMQELLNDGHNVLNTKVIFFKDTAVEIPLGMSALTPLTTEDGKVNDELMDWYFAYYHTYGPQNAFEECVIANSFVWEHLKLHVSKDGDTEDSLKAFVERRLAKRHTRCNTLIVPICDSKHWSLMILERGKYYHMNPMPEYGPHSNNLQMRIWFAKCWEIMQGNYNRNEVDDPILDKWMQPNVPTQTGSWECGWFVLKYFDMYIQQRFVATEMEEFERVQFTEDWFAYDDAIAMRKWLEEAIRTELFGPTFENSGPWQLMKSSRRDWIAPQASRCVSEESEQSSALMHDNPLKIRGSPHSRQSNSATEHMDTHKGVQEGTITPNTGGSPARSKTKTQLEMEGHMDFIQECAVEDEKWKWSPLYLLLRDYSPLSTCLPRPWKHTAEEWEFVREFIATNQATKIEYHGDRLPIVAALYFTWKFHFDECIEDVELSKLRDRLEDASKEKEFVNNLLRIQDIMMSRWNGWSEREIQEQRILANDVTSFKATSKSPRHQEVIKRICSHFVGFSCCVMEDTAVYHSQQLKDMWIGDHLKSEQEMLIKFWRNYLFETIEEKKCMCCDYCILSIDIGQG</sequence>
<comment type="similarity">
    <text evidence="1">Belongs to the peptidase C48 family.</text>
</comment>
<evidence type="ECO:0000259" key="6">
    <source>
        <dbReference type="PROSITE" id="PS50600"/>
    </source>
</evidence>
<evidence type="ECO:0000313" key="8">
    <source>
        <dbReference type="Proteomes" id="UP001497512"/>
    </source>
</evidence>